<feature type="compositionally biased region" description="Basic and acidic residues" evidence="4">
    <location>
        <begin position="628"/>
        <end position="637"/>
    </location>
</feature>
<dbReference type="InterPro" id="IPR000014">
    <property type="entry name" value="PAS"/>
</dbReference>
<dbReference type="OrthoDB" id="447251at2759"/>
<sequence>MEGHVESHNERRMSIQRSLVSAVSPLLPPTTSITRSPNGPIPNGFSLTNGTSHLHEEKLPEPDTQTDSVDSIQSAAPPDPVLSPLQNPVPDKSDLHNFELNNVDDPDSWDVLKPKPVAENQDTQVYSLERRAEQLYSADHLRLIFEDPKLLTKFSAFLRKYRPWRVPILHYYWDAAKAIRAIDYANEIVGSLSEKAAPHSSTAHPPGPTAHSKLHAAAKEAFDELLKDDLHYFIAHAYIQIVSVVIRRRITGTLAAHLQEASNGLAEVFCITDPNRPDNPIILISEEFTRLSGCNPKYILGRNCRFLQGPGTTVDSRRRLAISCQEARDHTEILVNYRRDGSPFLSLVMNAPLLDSRGNVRYFLGAQVDISGLLKNCSGVESLAQLVEQQSRKRSDLGNDAHKQADPRQKVQLLSEMFNAVELDIVRKHGGALTKGYNHLHDAAPSTHITANGSLRRVLINASSDESDDEIESRSSINDPAAALLLKDGTAGHLSGIYKHYLLLRPAPSLRILFASPTLRVPGILQSPFLNRIGGSTRMRADLQNAFLEGKPVTARVKWLAIPNPNGEGHGKTRWVHCTPLIHVSGGIGLWMVVLVLPDDTDSAAESVASRSGSRLENRPPTRQRMTAHVDDGERRGRGGMPAAREEMEMFSDMRKVRR</sequence>
<evidence type="ECO:0000256" key="3">
    <source>
        <dbReference type="ARBA" id="ARBA00022991"/>
    </source>
</evidence>
<dbReference type="PANTHER" id="PTHR47429">
    <property type="entry name" value="PROTEIN TWIN LOV 1"/>
    <property type="match status" value="1"/>
</dbReference>
<dbReference type="InterPro" id="IPR035965">
    <property type="entry name" value="PAS-like_dom_sf"/>
</dbReference>
<gene>
    <name evidence="6" type="ORF">HII31_13254</name>
</gene>
<accession>A0A8H6R7T8</accession>
<evidence type="ECO:0000259" key="5">
    <source>
        <dbReference type="PROSITE" id="PS50113"/>
    </source>
</evidence>
<dbReference type="PANTHER" id="PTHR47429:SF9">
    <property type="entry name" value="PAS DOMAIN-CONTAINING PROTEIN"/>
    <property type="match status" value="1"/>
</dbReference>
<dbReference type="PROSITE" id="PS50113">
    <property type="entry name" value="PAC"/>
    <property type="match status" value="1"/>
</dbReference>
<dbReference type="EMBL" id="JABCIY010000337">
    <property type="protein sequence ID" value="KAF7185407.1"/>
    <property type="molecule type" value="Genomic_DNA"/>
</dbReference>
<dbReference type="Proteomes" id="UP000660729">
    <property type="component" value="Unassembled WGS sequence"/>
</dbReference>
<dbReference type="NCBIfam" id="TIGR00229">
    <property type="entry name" value="sensory_box"/>
    <property type="match status" value="1"/>
</dbReference>
<feature type="compositionally biased region" description="Basic and acidic residues" evidence="4">
    <location>
        <begin position="644"/>
        <end position="659"/>
    </location>
</feature>
<feature type="domain" description="PAC" evidence="5">
    <location>
        <begin position="329"/>
        <end position="382"/>
    </location>
</feature>
<keyword evidence="7" id="KW-1185">Reference proteome</keyword>
<feature type="region of interest" description="Disordered" evidence="4">
    <location>
        <begin position="606"/>
        <end position="659"/>
    </location>
</feature>
<comment type="caution">
    <text evidence="6">The sequence shown here is derived from an EMBL/GenBank/DDBJ whole genome shotgun (WGS) entry which is preliminary data.</text>
</comment>
<dbReference type="Gene3D" id="3.30.450.20">
    <property type="entry name" value="PAS domain"/>
    <property type="match status" value="1"/>
</dbReference>
<evidence type="ECO:0000256" key="4">
    <source>
        <dbReference type="SAM" id="MobiDB-lite"/>
    </source>
</evidence>
<feature type="compositionally biased region" description="Polar residues" evidence="4">
    <location>
        <begin position="63"/>
        <end position="74"/>
    </location>
</feature>
<feature type="region of interest" description="Disordered" evidence="4">
    <location>
        <begin position="21"/>
        <end position="94"/>
    </location>
</feature>
<proteinExistence type="predicted"/>
<name>A0A8H6R7T8_9PEZI</name>
<dbReference type="Pfam" id="PF13426">
    <property type="entry name" value="PAS_9"/>
    <property type="match status" value="1"/>
</dbReference>
<organism evidence="6 7">
    <name type="scientific">Pseudocercospora fuligena</name>
    <dbReference type="NCBI Taxonomy" id="685502"/>
    <lineage>
        <taxon>Eukaryota</taxon>
        <taxon>Fungi</taxon>
        <taxon>Dikarya</taxon>
        <taxon>Ascomycota</taxon>
        <taxon>Pezizomycotina</taxon>
        <taxon>Dothideomycetes</taxon>
        <taxon>Dothideomycetidae</taxon>
        <taxon>Mycosphaerellales</taxon>
        <taxon>Mycosphaerellaceae</taxon>
        <taxon>Pseudocercospora</taxon>
    </lineage>
</organism>
<dbReference type="InterPro" id="IPR000700">
    <property type="entry name" value="PAS-assoc_C"/>
</dbReference>
<evidence type="ECO:0000256" key="2">
    <source>
        <dbReference type="ARBA" id="ARBA00022643"/>
    </source>
</evidence>
<dbReference type="CDD" id="cd00130">
    <property type="entry name" value="PAS"/>
    <property type="match status" value="1"/>
</dbReference>
<evidence type="ECO:0000313" key="7">
    <source>
        <dbReference type="Proteomes" id="UP000660729"/>
    </source>
</evidence>
<protein>
    <submittedName>
        <fullName evidence="6">Phototropin-2</fullName>
    </submittedName>
</protein>
<dbReference type="SUPFAM" id="SSF55785">
    <property type="entry name" value="PYP-like sensor domain (PAS domain)"/>
    <property type="match status" value="1"/>
</dbReference>
<dbReference type="AlphaFoldDB" id="A0A8H6R7T8"/>
<dbReference type="GO" id="GO:0005634">
    <property type="term" value="C:nucleus"/>
    <property type="evidence" value="ECO:0007669"/>
    <property type="project" value="TreeGrafter"/>
</dbReference>
<evidence type="ECO:0000256" key="1">
    <source>
        <dbReference type="ARBA" id="ARBA00022630"/>
    </source>
</evidence>
<reference evidence="6" key="1">
    <citation type="submission" date="2020-04" db="EMBL/GenBank/DDBJ databases">
        <title>Draft genome resource of the tomato pathogen Pseudocercospora fuligena.</title>
        <authorList>
            <person name="Zaccaron A."/>
        </authorList>
    </citation>
    <scope>NUCLEOTIDE SEQUENCE</scope>
    <source>
        <strain evidence="6">PF001</strain>
    </source>
</reference>
<keyword evidence="3" id="KW-0157">Chromophore</keyword>
<keyword evidence="1" id="KW-0285">Flavoprotein</keyword>
<keyword evidence="2" id="KW-0288">FMN</keyword>
<evidence type="ECO:0000313" key="6">
    <source>
        <dbReference type="EMBL" id="KAF7185407.1"/>
    </source>
</evidence>